<dbReference type="VEuPathDB" id="VectorBase:BGLB021980"/>
<dbReference type="AlphaFoldDB" id="A0A2C9KP49"/>
<name>A0A2C9KP49_BIOGL</name>
<protein>
    <submittedName>
        <fullName evidence="2">Uncharacterized protein</fullName>
    </submittedName>
</protein>
<dbReference type="Proteomes" id="UP000076420">
    <property type="component" value="Unassembled WGS sequence"/>
</dbReference>
<keyword evidence="1" id="KW-0732">Signal</keyword>
<feature type="chain" id="PRO_5012858476" evidence="1">
    <location>
        <begin position="20"/>
        <end position="116"/>
    </location>
</feature>
<sequence length="116" mass="11867">MRFLSALLCLTVLVNTMESSPVAPDGYEPPVGGRAVRGGIFDIPTQVTIGEPSSTNVVVPNGDITPVDGSFKPAVGGRAVRGGILDIPTQVTIGEPTNNTVAPNDDIIAVGISVKV</sequence>
<dbReference type="EnsemblMetazoa" id="BGLB021980-RA">
    <property type="protein sequence ID" value="BGLB021980-PA"/>
    <property type="gene ID" value="BGLB021980"/>
</dbReference>
<gene>
    <name evidence="2" type="primary">106073653</name>
</gene>
<accession>A0A2C9KP49</accession>
<dbReference type="VEuPathDB" id="VectorBase:BGLAX_044272"/>
<evidence type="ECO:0000313" key="2">
    <source>
        <dbReference type="EnsemblMetazoa" id="BGLB021980-PA"/>
    </source>
</evidence>
<feature type="signal peptide" evidence="1">
    <location>
        <begin position="1"/>
        <end position="19"/>
    </location>
</feature>
<evidence type="ECO:0000313" key="3">
    <source>
        <dbReference type="Proteomes" id="UP000076420"/>
    </source>
</evidence>
<organism evidence="2 3">
    <name type="scientific">Biomphalaria glabrata</name>
    <name type="common">Bloodfluke planorb</name>
    <name type="synonym">Freshwater snail</name>
    <dbReference type="NCBI Taxonomy" id="6526"/>
    <lineage>
        <taxon>Eukaryota</taxon>
        <taxon>Metazoa</taxon>
        <taxon>Spiralia</taxon>
        <taxon>Lophotrochozoa</taxon>
        <taxon>Mollusca</taxon>
        <taxon>Gastropoda</taxon>
        <taxon>Heterobranchia</taxon>
        <taxon>Euthyneura</taxon>
        <taxon>Panpulmonata</taxon>
        <taxon>Hygrophila</taxon>
        <taxon>Lymnaeoidea</taxon>
        <taxon>Planorbidae</taxon>
        <taxon>Biomphalaria</taxon>
    </lineage>
</organism>
<dbReference type="KEGG" id="bgt:106073653"/>
<reference evidence="2" key="1">
    <citation type="submission" date="2020-05" db="UniProtKB">
        <authorList>
            <consortium name="EnsemblMetazoa"/>
        </authorList>
    </citation>
    <scope>IDENTIFICATION</scope>
    <source>
        <strain evidence="2">BB02</strain>
    </source>
</reference>
<proteinExistence type="predicted"/>
<evidence type="ECO:0000256" key="1">
    <source>
        <dbReference type="SAM" id="SignalP"/>
    </source>
</evidence>